<dbReference type="Proteomes" id="UP000794436">
    <property type="component" value="Unassembled WGS sequence"/>
</dbReference>
<reference evidence="8" key="1">
    <citation type="submission" date="2019-03" db="EMBL/GenBank/DDBJ databases">
        <title>Long read genome sequence of the mycoparasitic Pythium oligandrum ATCC 38472 isolated from sugarbeet rhizosphere.</title>
        <authorList>
            <person name="Gaulin E."/>
        </authorList>
    </citation>
    <scope>NUCLEOTIDE SEQUENCE</scope>
    <source>
        <strain evidence="8">ATCC 38472_TT</strain>
    </source>
</reference>
<dbReference type="Gene3D" id="1.20.1250.40">
    <property type="match status" value="1"/>
</dbReference>
<dbReference type="InterPro" id="IPR010997">
    <property type="entry name" value="HRDC-like_sf"/>
</dbReference>
<accession>A0A8K1CV54</accession>
<dbReference type="InterPro" id="IPR038324">
    <property type="entry name" value="Rpb4/RPC9_sf"/>
</dbReference>
<proteinExistence type="inferred from homology"/>
<dbReference type="GO" id="GO:0006384">
    <property type="term" value="P:transcription initiation at RNA polymerase III promoter"/>
    <property type="evidence" value="ECO:0007669"/>
    <property type="project" value="InterPro"/>
</dbReference>
<protein>
    <recommendedName>
        <fullName evidence="3">DNA-directed RNA polymerase III subunit RPC9</fullName>
    </recommendedName>
</protein>
<dbReference type="PANTHER" id="PTHR15561">
    <property type="entry name" value="CALCITONIN GENE-RELATED PEPTIDE-RECEPTOR COMPONENT PROTEIN"/>
    <property type="match status" value="1"/>
</dbReference>
<evidence type="ECO:0000259" key="7">
    <source>
        <dbReference type="SMART" id="SM00657"/>
    </source>
</evidence>
<feature type="domain" description="RNA polymerase Rpb4/RPC9 core" evidence="7">
    <location>
        <begin position="1"/>
        <end position="126"/>
    </location>
</feature>
<dbReference type="SMART" id="SM00657">
    <property type="entry name" value="RPOL4c"/>
    <property type="match status" value="1"/>
</dbReference>
<dbReference type="Pfam" id="PF03874">
    <property type="entry name" value="RNA_pol_Rpb4"/>
    <property type="match status" value="1"/>
</dbReference>
<evidence type="ECO:0000313" key="8">
    <source>
        <dbReference type="EMBL" id="TMW69829.1"/>
    </source>
</evidence>
<dbReference type="AlphaFoldDB" id="A0A8K1CV54"/>
<dbReference type="EMBL" id="SPLM01000001">
    <property type="protein sequence ID" value="TMW69829.1"/>
    <property type="molecule type" value="Genomic_DNA"/>
</dbReference>
<comment type="similarity">
    <text evidence="2">Belongs to the eukaryotic RPC9 RNA polymerase subunit family.</text>
</comment>
<name>A0A8K1CV54_PYTOL</name>
<dbReference type="OrthoDB" id="1746530at2759"/>
<evidence type="ECO:0000256" key="2">
    <source>
        <dbReference type="ARBA" id="ARBA00006898"/>
    </source>
</evidence>
<evidence type="ECO:0000313" key="9">
    <source>
        <dbReference type="Proteomes" id="UP000794436"/>
    </source>
</evidence>
<evidence type="ECO:0000256" key="3">
    <source>
        <dbReference type="ARBA" id="ARBA00016672"/>
    </source>
</evidence>
<evidence type="ECO:0000256" key="1">
    <source>
        <dbReference type="ARBA" id="ARBA00004123"/>
    </source>
</evidence>
<evidence type="ECO:0000256" key="4">
    <source>
        <dbReference type="ARBA" id="ARBA00022478"/>
    </source>
</evidence>
<dbReference type="InterPro" id="IPR038846">
    <property type="entry name" value="RPC9"/>
</dbReference>
<keyword evidence="5" id="KW-0804">Transcription</keyword>
<dbReference type="SUPFAM" id="SSF47819">
    <property type="entry name" value="HRDC-like"/>
    <property type="match status" value="1"/>
</dbReference>
<evidence type="ECO:0000256" key="6">
    <source>
        <dbReference type="ARBA" id="ARBA00023242"/>
    </source>
</evidence>
<comment type="subcellular location">
    <subcellularLocation>
        <location evidence="1">Nucleus</location>
    </subcellularLocation>
</comment>
<comment type="caution">
    <text evidence="8">The sequence shown here is derived from an EMBL/GenBank/DDBJ whole genome shotgun (WGS) entry which is preliminary data.</text>
</comment>
<dbReference type="InterPro" id="IPR006590">
    <property type="entry name" value="RNA_pol_Rpb4/RPC9_core"/>
</dbReference>
<evidence type="ECO:0000256" key="5">
    <source>
        <dbReference type="ARBA" id="ARBA00023163"/>
    </source>
</evidence>
<keyword evidence="9" id="KW-1185">Reference proteome</keyword>
<dbReference type="PANTHER" id="PTHR15561:SF0">
    <property type="entry name" value="DNA-DIRECTED RNA POLYMERASE III SUBUNIT RPC9"/>
    <property type="match status" value="1"/>
</dbReference>
<keyword evidence="4" id="KW-0240">DNA-directed RNA polymerase</keyword>
<organism evidence="8 9">
    <name type="scientific">Pythium oligandrum</name>
    <name type="common">Mycoparasitic fungus</name>
    <dbReference type="NCBI Taxonomy" id="41045"/>
    <lineage>
        <taxon>Eukaryota</taxon>
        <taxon>Sar</taxon>
        <taxon>Stramenopiles</taxon>
        <taxon>Oomycota</taxon>
        <taxon>Peronosporomycetes</taxon>
        <taxon>Pythiales</taxon>
        <taxon>Pythiaceae</taxon>
        <taxon>Pythium</taxon>
    </lineage>
</organism>
<sequence length="138" mass="15791">MKVLRINEGALTDYEVHQLLQERKEMRLHKAAVAAYAERNWMDHKVLKYLAHAKSARVDAHKVQDFLRQVEQAALPLTPVEQLQFINHCPTELVDVHLIVEDCAGRFTETQISELIGIVEATLASGTKQEDMEEEKTE</sequence>
<dbReference type="InterPro" id="IPR005574">
    <property type="entry name" value="Rpb4/RPC9"/>
</dbReference>
<dbReference type="GO" id="GO:0000166">
    <property type="term" value="F:nucleotide binding"/>
    <property type="evidence" value="ECO:0007669"/>
    <property type="project" value="InterPro"/>
</dbReference>
<keyword evidence="6" id="KW-0539">Nucleus</keyword>
<gene>
    <name evidence="8" type="ORF">Poli38472_001985</name>
</gene>
<dbReference type="GO" id="GO:0005666">
    <property type="term" value="C:RNA polymerase III complex"/>
    <property type="evidence" value="ECO:0007669"/>
    <property type="project" value="InterPro"/>
</dbReference>